<gene>
    <name evidence="2" type="ORF">MIND_01429400</name>
</gene>
<reference evidence="2" key="1">
    <citation type="submission" date="2020-05" db="EMBL/GenBank/DDBJ databases">
        <title>Mycena genomes resolve the evolution of fungal bioluminescence.</title>
        <authorList>
            <person name="Tsai I.J."/>
        </authorList>
    </citation>
    <scope>NUCLEOTIDE SEQUENCE</scope>
    <source>
        <strain evidence="2">171206Taipei</strain>
    </source>
</reference>
<sequence length="468" mass="51460">MLPNELLLEILHYLSTADLRNIASASRRLCALARTLLYAAIEIRPFVINANGHLCGLSAAREKALQDRLVVMGSPRVAPHIQLLKISAWRIKISHWPPRITRPVARPQPAGDVSRDPQAMLPSIFAVVVSLINLRTLTAEKVQFTPAALDALAQLQSLHTFSISDCTLHLPSSHSSCPILHVVHFEMYGGALHHWLALMAPAILREVHSSAPAGLEEATELASLPPFPHVTILHILSSKRLALAATLAPFPLLFPGLERLDVSNNNPFPNPRRDGDPPIGAPAEWVSDLPRFPQLKELVVREPAALLVLTMARVGVLDVVFTGVPPLLQSLASLPRVAFARITCLRLKLGRCDILGCELLSRLLSYFPVLEVCAIFLDLREGRQSVILLTTSLPACLPRALRALRLLAEDPHDPAYMWDMEVLPPDAVRDQLVARCPGLAYIDMRVPLFTLQWSAGPGAESELIGWER</sequence>
<feature type="domain" description="F-box" evidence="1">
    <location>
        <begin position="1"/>
        <end position="41"/>
    </location>
</feature>
<dbReference type="GeneID" id="59353191"/>
<evidence type="ECO:0000313" key="2">
    <source>
        <dbReference type="EMBL" id="KAF7288627.1"/>
    </source>
</evidence>
<comment type="caution">
    <text evidence="2">The sequence shown here is derived from an EMBL/GenBank/DDBJ whole genome shotgun (WGS) entry which is preliminary data.</text>
</comment>
<dbReference type="AlphaFoldDB" id="A0A8H6RYJ0"/>
<dbReference type="InterPro" id="IPR001810">
    <property type="entry name" value="F-box_dom"/>
</dbReference>
<dbReference type="InterPro" id="IPR032675">
    <property type="entry name" value="LRR_dom_sf"/>
</dbReference>
<dbReference type="Proteomes" id="UP000636479">
    <property type="component" value="Unassembled WGS sequence"/>
</dbReference>
<proteinExistence type="predicted"/>
<dbReference type="InterPro" id="IPR036047">
    <property type="entry name" value="F-box-like_dom_sf"/>
</dbReference>
<dbReference type="CDD" id="cd09917">
    <property type="entry name" value="F-box_SF"/>
    <property type="match status" value="1"/>
</dbReference>
<accession>A0A8H6RYJ0</accession>
<dbReference type="Gene3D" id="3.80.10.10">
    <property type="entry name" value="Ribonuclease Inhibitor"/>
    <property type="match status" value="1"/>
</dbReference>
<dbReference type="EMBL" id="JACAZF010000020">
    <property type="protein sequence ID" value="KAF7288627.1"/>
    <property type="molecule type" value="Genomic_DNA"/>
</dbReference>
<evidence type="ECO:0000313" key="3">
    <source>
        <dbReference type="Proteomes" id="UP000636479"/>
    </source>
</evidence>
<name>A0A8H6RYJ0_9AGAR</name>
<keyword evidence="3" id="KW-1185">Reference proteome</keyword>
<dbReference type="SUPFAM" id="SSF81383">
    <property type="entry name" value="F-box domain"/>
    <property type="match status" value="1"/>
</dbReference>
<organism evidence="2 3">
    <name type="scientific">Mycena indigotica</name>
    <dbReference type="NCBI Taxonomy" id="2126181"/>
    <lineage>
        <taxon>Eukaryota</taxon>
        <taxon>Fungi</taxon>
        <taxon>Dikarya</taxon>
        <taxon>Basidiomycota</taxon>
        <taxon>Agaricomycotina</taxon>
        <taxon>Agaricomycetes</taxon>
        <taxon>Agaricomycetidae</taxon>
        <taxon>Agaricales</taxon>
        <taxon>Marasmiineae</taxon>
        <taxon>Mycenaceae</taxon>
        <taxon>Mycena</taxon>
    </lineage>
</organism>
<protein>
    <recommendedName>
        <fullName evidence="1">F-box domain-containing protein</fullName>
    </recommendedName>
</protein>
<evidence type="ECO:0000259" key="1">
    <source>
        <dbReference type="PROSITE" id="PS50181"/>
    </source>
</evidence>
<dbReference type="RefSeq" id="XP_037212946.1">
    <property type="nucleotide sequence ID" value="XM_037370675.1"/>
</dbReference>
<dbReference type="PROSITE" id="PS50181">
    <property type="entry name" value="FBOX"/>
    <property type="match status" value="1"/>
</dbReference>
<dbReference type="SUPFAM" id="SSF52047">
    <property type="entry name" value="RNI-like"/>
    <property type="match status" value="1"/>
</dbReference>
<dbReference type="Pfam" id="PF12937">
    <property type="entry name" value="F-box-like"/>
    <property type="match status" value="1"/>
</dbReference>